<evidence type="ECO:0000313" key="4">
    <source>
        <dbReference type="Proteomes" id="UP000603640"/>
    </source>
</evidence>
<dbReference type="Proteomes" id="UP000603640">
    <property type="component" value="Unassembled WGS sequence"/>
</dbReference>
<organism evidence="3 4">
    <name type="scientific">Pontibacter cellulosilyticus</name>
    <dbReference type="NCBI Taxonomy" id="1720253"/>
    <lineage>
        <taxon>Bacteria</taxon>
        <taxon>Pseudomonadati</taxon>
        <taxon>Bacteroidota</taxon>
        <taxon>Cytophagia</taxon>
        <taxon>Cytophagales</taxon>
        <taxon>Hymenobacteraceae</taxon>
        <taxon>Pontibacter</taxon>
    </lineage>
</organism>
<evidence type="ECO:0000313" key="3">
    <source>
        <dbReference type="EMBL" id="MBC5991541.1"/>
    </source>
</evidence>
<feature type="repeat" description="TPR" evidence="1">
    <location>
        <begin position="111"/>
        <end position="144"/>
    </location>
</feature>
<dbReference type="InterPro" id="IPR019734">
    <property type="entry name" value="TPR_rpt"/>
</dbReference>
<dbReference type="Gene3D" id="1.25.40.10">
    <property type="entry name" value="Tetratricopeptide repeat domain"/>
    <property type="match status" value="2"/>
</dbReference>
<dbReference type="PROSITE" id="PS51257">
    <property type="entry name" value="PROKAR_LIPOPROTEIN"/>
    <property type="match status" value="1"/>
</dbReference>
<dbReference type="RefSeq" id="WP_187065543.1">
    <property type="nucleotide sequence ID" value="NZ_JACRVF010000001.1"/>
</dbReference>
<dbReference type="EMBL" id="JACRVF010000001">
    <property type="protein sequence ID" value="MBC5991541.1"/>
    <property type="molecule type" value="Genomic_DNA"/>
</dbReference>
<dbReference type="InterPro" id="IPR011990">
    <property type="entry name" value="TPR-like_helical_dom_sf"/>
</dbReference>
<dbReference type="SUPFAM" id="SSF48452">
    <property type="entry name" value="TPR-like"/>
    <property type="match status" value="1"/>
</dbReference>
<dbReference type="AlphaFoldDB" id="A0A923SID2"/>
<gene>
    <name evidence="3" type="ORF">H8S84_01675</name>
</gene>
<accession>A0A923SID2</accession>
<keyword evidence="1" id="KW-0802">TPR repeat</keyword>
<protein>
    <recommendedName>
        <fullName evidence="5">Tetratricopeptide repeat protein</fullName>
    </recommendedName>
</protein>
<evidence type="ECO:0000256" key="1">
    <source>
        <dbReference type="PROSITE-ProRule" id="PRU00339"/>
    </source>
</evidence>
<sequence length="245" mass="27937">MRYWIVALGLLTAGVSSCNLPNALTKQNQVQQVTQQPALTTADVIPVKKPKTNAQKASQQKFLKNSTKRFKSKGAAAKYYVLQAQRNFNQAKLDSASYLFGRAWLLDSTNNDILWGYGKVYGEKKEHDKALFILYRALEKDPKNPQLLADVATSHLNRFYVTSTPEDLLQSKKLLQEAVKLNPKQKTAYYKLAVNSYYLKEYDMAWKYLHLSTADKKAKADKTFVTALLEKQKDPKGVYTRARMQ</sequence>
<dbReference type="PROSITE" id="PS50005">
    <property type="entry name" value="TPR"/>
    <property type="match status" value="1"/>
</dbReference>
<feature type="chain" id="PRO_5038069714" description="Tetratricopeptide repeat protein" evidence="2">
    <location>
        <begin position="19"/>
        <end position="245"/>
    </location>
</feature>
<keyword evidence="4" id="KW-1185">Reference proteome</keyword>
<comment type="caution">
    <text evidence="3">The sequence shown here is derived from an EMBL/GenBank/DDBJ whole genome shotgun (WGS) entry which is preliminary data.</text>
</comment>
<evidence type="ECO:0008006" key="5">
    <source>
        <dbReference type="Google" id="ProtNLM"/>
    </source>
</evidence>
<evidence type="ECO:0000256" key="2">
    <source>
        <dbReference type="SAM" id="SignalP"/>
    </source>
</evidence>
<name>A0A923SID2_9BACT</name>
<keyword evidence="2" id="KW-0732">Signal</keyword>
<proteinExistence type="predicted"/>
<feature type="signal peptide" evidence="2">
    <location>
        <begin position="1"/>
        <end position="18"/>
    </location>
</feature>
<reference evidence="3" key="1">
    <citation type="submission" date="2020-08" db="EMBL/GenBank/DDBJ databases">
        <title>Pontibacter sp. SD6 16S ribosomal RNA gene Genome sequencing and assembly.</title>
        <authorList>
            <person name="Kang M."/>
        </authorList>
    </citation>
    <scope>NUCLEOTIDE SEQUENCE</scope>
    <source>
        <strain evidence="3">SD6</strain>
    </source>
</reference>